<gene>
    <name evidence="8" type="ORF">WMO41_11845</name>
</gene>
<evidence type="ECO:0000256" key="6">
    <source>
        <dbReference type="SAM" id="Phobius"/>
    </source>
</evidence>
<evidence type="ECO:0000256" key="4">
    <source>
        <dbReference type="ARBA" id="ARBA00022989"/>
    </source>
</evidence>
<keyword evidence="5 6" id="KW-0472">Membrane</keyword>
<evidence type="ECO:0000313" key="8">
    <source>
        <dbReference type="EMBL" id="MEQ2563844.1"/>
    </source>
</evidence>
<feature type="domain" description="GtrA/DPMS transmembrane" evidence="7">
    <location>
        <begin position="14"/>
        <end position="134"/>
    </location>
</feature>
<comment type="subcellular location">
    <subcellularLocation>
        <location evidence="1">Membrane</location>
        <topology evidence="1">Multi-pass membrane protein</topology>
    </subcellularLocation>
</comment>
<evidence type="ECO:0000256" key="3">
    <source>
        <dbReference type="ARBA" id="ARBA00022692"/>
    </source>
</evidence>
<dbReference type="Pfam" id="PF04138">
    <property type="entry name" value="GtrA_DPMS_TM"/>
    <property type="match status" value="1"/>
</dbReference>
<evidence type="ECO:0000256" key="1">
    <source>
        <dbReference type="ARBA" id="ARBA00004141"/>
    </source>
</evidence>
<evidence type="ECO:0000256" key="5">
    <source>
        <dbReference type="ARBA" id="ARBA00023136"/>
    </source>
</evidence>
<name>A0ABV1HNE5_9FIRM</name>
<dbReference type="RefSeq" id="WP_349229922.1">
    <property type="nucleotide sequence ID" value="NZ_JBBMFJ010000026.1"/>
</dbReference>
<feature type="transmembrane region" description="Helical" evidence="6">
    <location>
        <begin position="82"/>
        <end position="103"/>
    </location>
</feature>
<evidence type="ECO:0000313" key="9">
    <source>
        <dbReference type="Proteomes" id="UP001437460"/>
    </source>
</evidence>
<organism evidence="8 9">
    <name type="scientific">Ventrimonas faecis</name>
    <dbReference type="NCBI Taxonomy" id="3133170"/>
    <lineage>
        <taxon>Bacteria</taxon>
        <taxon>Bacillati</taxon>
        <taxon>Bacillota</taxon>
        <taxon>Clostridia</taxon>
        <taxon>Lachnospirales</taxon>
        <taxon>Lachnospiraceae</taxon>
        <taxon>Ventrimonas</taxon>
    </lineage>
</organism>
<keyword evidence="4 6" id="KW-1133">Transmembrane helix</keyword>
<reference evidence="8 9" key="1">
    <citation type="submission" date="2024-03" db="EMBL/GenBank/DDBJ databases">
        <title>Human intestinal bacterial collection.</title>
        <authorList>
            <person name="Pauvert C."/>
            <person name="Hitch T.C.A."/>
            <person name="Clavel T."/>
        </authorList>
    </citation>
    <scope>NUCLEOTIDE SEQUENCE [LARGE SCALE GENOMIC DNA]</scope>
    <source>
        <strain evidence="8 9">CLA-AP-H27</strain>
    </source>
</reference>
<sequence>MNHEIKEKYKEIIRYLIVGVLTTVVSLGVYYMCVSTFLTPKSAVQLQLANIFSWVAAVTFAYIMSRFFVFQSKRKNWIREALSFYSSRVLTLFMDMSIMFVMVTLCGLNDKLAKLVVQVVVTVVNYIFSKLFVFRNY</sequence>
<dbReference type="PANTHER" id="PTHR38459">
    <property type="entry name" value="PROPHAGE BACTOPRENOL-LINKED GLUCOSE TRANSLOCASE HOMOLOG"/>
    <property type="match status" value="1"/>
</dbReference>
<keyword evidence="3 6" id="KW-0812">Transmembrane</keyword>
<dbReference type="InterPro" id="IPR007267">
    <property type="entry name" value="GtrA_DPMS_TM"/>
</dbReference>
<evidence type="ECO:0000259" key="7">
    <source>
        <dbReference type="Pfam" id="PF04138"/>
    </source>
</evidence>
<comment type="similarity">
    <text evidence="2">Belongs to the GtrA family.</text>
</comment>
<proteinExistence type="inferred from homology"/>
<evidence type="ECO:0000256" key="2">
    <source>
        <dbReference type="ARBA" id="ARBA00009399"/>
    </source>
</evidence>
<feature type="transmembrane region" description="Helical" evidence="6">
    <location>
        <begin position="115"/>
        <end position="134"/>
    </location>
</feature>
<dbReference type="InterPro" id="IPR051401">
    <property type="entry name" value="GtrA_CellWall_Glycosyl"/>
</dbReference>
<comment type="caution">
    <text evidence="8">The sequence shown here is derived from an EMBL/GenBank/DDBJ whole genome shotgun (WGS) entry which is preliminary data.</text>
</comment>
<protein>
    <submittedName>
        <fullName evidence="8">GtrA family protein</fullName>
    </submittedName>
</protein>
<dbReference type="PANTHER" id="PTHR38459:SF5">
    <property type="entry name" value="CELL WALL TEICHOIC ACID GLYCOSYLATION PROTEIN GTCA"/>
    <property type="match status" value="1"/>
</dbReference>
<feature type="transmembrane region" description="Helical" evidence="6">
    <location>
        <begin position="51"/>
        <end position="70"/>
    </location>
</feature>
<dbReference type="Proteomes" id="UP001437460">
    <property type="component" value="Unassembled WGS sequence"/>
</dbReference>
<feature type="transmembrane region" description="Helical" evidence="6">
    <location>
        <begin position="12"/>
        <end position="31"/>
    </location>
</feature>
<keyword evidence="9" id="KW-1185">Reference proteome</keyword>
<dbReference type="EMBL" id="JBBMFJ010000026">
    <property type="protein sequence ID" value="MEQ2563844.1"/>
    <property type="molecule type" value="Genomic_DNA"/>
</dbReference>
<accession>A0ABV1HNE5</accession>